<dbReference type="EMBL" id="CP032664">
    <property type="protein sequence ID" value="QQO82107.1"/>
    <property type="molecule type" value="Genomic_DNA"/>
</dbReference>
<reference evidence="1" key="1">
    <citation type="submission" date="2018-09" db="EMBL/GenBank/DDBJ databases">
        <title>Genome sequencing and analysis.</title>
        <authorList>
            <person name="Huang Y.-T."/>
        </authorList>
    </citation>
    <scope>NUCLEOTIDE SEQUENCE</scope>
    <source>
        <strain evidence="1">HIDE</strain>
    </source>
</reference>
<evidence type="ECO:0000313" key="1">
    <source>
        <dbReference type="EMBL" id="QQO82107.1"/>
    </source>
</evidence>
<protein>
    <submittedName>
        <fullName evidence="1">Uncharacterized protein</fullName>
    </submittedName>
</protein>
<proteinExistence type="predicted"/>
<gene>
    <name evidence="1" type="ORF">D7032_01880</name>
</gene>
<sequence>MYLLSSMTGASPETRFILFASAQLMGDGCLSDTMDGYADRLFVSKRYLGVAVDYLVREGYLWKIKSSRETLKGKHRNTLFDFYLSPEAWRMWSEWVAEKCSWKDEIDHVLRLPQSNEVVGSKKRSAITAQMRLVWISLWMASNKAGYVIGCDFAVLSRMLGMSENQFHRGARALAREGLVSIAANHTARTHLFEPMPPVYKLQPQSRKWKVIKLGVSLMDSQLIPLRFLFKLGDFYRKAAKRSRAGRLPSHSSYLADEQYFELSKIFHNQKLQALVQQACLSTIFSLSSGCLLDQAGANESMNYSNEELRKQVKGVLSSVLPFSDLKGFPTAKKPQGVEDVSDVGGAEVLREYTLSELTFEVVDLIEMISRQLRTFADCFGADARVLNHYPRMMMRTMLSRQDNPTDGSQLKGMTGQEPDYVVNSVLDLLVPNDKKFTDCLIFGDVLYTANSRVTHPNISQVEQLICFGGHTKS</sequence>
<dbReference type="RefSeq" id="WP_345861720.1">
    <property type="nucleotide sequence ID" value="NZ_CP032664.1"/>
</dbReference>
<name>A0A7T8E980_9GAMM</name>
<accession>A0A7T8E980</accession>
<organism evidence="1">
    <name type="scientific">Shewanella algae</name>
    <dbReference type="NCBI Taxonomy" id="38313"/>
    <lineage>
        <taxon>Bacteria</taxon>
        <taxon>Pseudomonadati</taxon>
        <taxon>Pseudomonadota</taxon>
        <taxon>Gammaproteobacteria</taxon>
        <taxon>Alteromonadales</taxon>
        <taxon>Shewanellaceae</taxon>
        <taxon>Shewanella</taxon>
    </lineage>
</organism>
<dbReference type="AlphaFoldDB" id="A0A7T8E980"/>